<evidence type="ECO:0000313" key="1">
    <source>
        <dbReference type="EMBL" id="ODN01556.1"/>
    </source>
</evidence>
<dbReference type="EMBL" id="LJIJ01000147">
    <property type="protein sequence ID" value="ODN01556.1"/>
    <property type="molecule type" value="Genomic_DNA"/>
</dbReference>
<organism evidence="1 2">
    <name type="scientific">Orchesella cincta</name>
    <name type="common">Springtail</name>
    <name type="synonym">Podura cincta</name>
    <dbReference type="NCBI Taxonomy" id="48709"/>
    <lineage>
        <taxon>Eukaryota</taxon>
        <taxon>Metazoa</taxon>
        <taxon>Ecdysozoa</taxon>
        <taxon>Arthropoda</taxon>
        <taxon>Hexapoda</taxon>
        <taxon>Collembola</taxon>
        <taxon>Entomobryomorpha</taxon>
        <taxon>Entomobryoidea</taxon>
        <taxon>Orchesellidae</taxon>
        <taxon>Orchesellinae</taxon>
        <taxon>Orchesella</taxon>
    </lineage>
</organism>
<gene>
    <name evidence="1" type="ORF">Ocin01_05137</name>
</gene>
<keyword evidence="2" id="KW-1185">Reference proteome</keyword>
<proteinExistence type="predicted"/>
<dbReference type="Pfam" id="PF11901">
    <property type="entry name" value="DM9"/>
    <property type="match status" value="1"/>
</dbReference>
<dbReference type="Proteomes" id="UP000094527">
    <property type="component" value="Unassembled WGS sequence"/>
</dbReference>
<evidence type="ECO:0000313" key="2">
    <source>
        <dbReference type="Proteomes" id="UP000094527"/>
    </source>
</evidence>
<dbReference type="AlphaFoldDB" id="A0A1D2N987"/>
<sequence length="179" mass="19796">MGDFAARRQTDFIINKPNRKPPLQWLESTKGAPLPNGSFLVGTQNGKNLYIARTGNPPDSLCGPLVEGESLLVPTEMDSDPVAYIDSYKVLVIANPRSVHWVPVSDRRKMEGTISAGRKNGKNLLIGRVPYKRNNVTEWRVGMVSESGNTLACQCPCKDNDFDSVDMYTVDVEILCLKP</sequence>
<accession>A0A1D2N987</accession>
<reference evidence="1 2" key="1">
    <citation type="journal article" date="2016" name="Genome Biol. Evol.">
        <title>Gene Family Evolution Reflects Adaptation to Soil Environmental Stressors in the Genome of the Collembolan Orchesella cincta.</title>
        <authorList>
            <person name="Faddeeva-Vakhrusheva A."/>
            <person name="Derks M.F."/>
            <person name="Anvar S.Y."/>
            <person name="Agamennone V."/>
            <person name="Suring W."/>
            <person name="Smit S."/>
            <person name="van Straalen N.M."/>
            <person name="Roelofs D."/>
        </authorList>
    </citation>
    <scope>NUCLEOTIDE SEQUENCE [LARGE SCALE GENOMIC DNA]</scope>
    <source>
        <tissue evidence="1">Mixed pool</tissue>
    </source>
</reference>
<comment type="caution">
    <text evidence="1">The sequence shown here is derived from an EMBL/GenBank/DDBJ whole genome shotgun (WGS) entry which is preliminary data.</text>
</comment>
<dbReference type="InterPro" id="IPR006616">
    <property type="entry name" value="DM9_repeat"/>
</dbReference>
<protein>
    <submittedName>
        <fullName evidence="1">Uncharacterized protein</fullName>
    </submittedName>
</protein>
<dbReference type="PANTHER" id="PTHR31649">
    <property type="entry name" value="AGAP009604-PA"/>
    <property type="match status" value="1"/>
</dbReference>
<name>A0A1D2N987_ORCCI</name>
<dbReference type="PANTHER" id="PTHR31649:SF1">
    <property type="entry name" value="FARNESOIC ACID O-METHYL TRANSFERASE DOMAIN-CONTAINING PROTEIN"/>
    <property type="match status" value="1"/>
</dbReference>